<dbReference type="Pfam" id="PF04972">
    <property type="entry name" value="BON"/>
    <property type="match status" value="2"/>
</dbReference>
<dbReference type="InterPro" id="IPR014004">
    <property type="entry name" value="Transpt-assoc_nodulatn_dom_bac"/>
</dbReference>
<dbReference type="PANTHER" id="PTHR34606:SF4">
    <property type="entry name" value="OUTER MEMBRANE LIPOPROTEIN DOLP"/>
    <property type="match status" value="1"/>
</dbReference>
<organism evidence="1 2">
    <name type="scientific">Aliikangiella maris</name>
    <dbReference type="NCBI Taxonomy" id="3162458"/>
    <lineage>
        <taxon>Bacteria</taxon>
        <taxon>Pseudomonadati</taxon>
        <taxon>Pseudomonadota</taxon>
        <taxon>Gammaproteobacteria</taxon>
        <taxon>Oceanospirillales</taxon>
        <taxon>Pleioneaceae</taxon>
        <taxon>Aliikangiella</taxon>
    </lineage>
</organism>
<evidence type="ECO:0000313" key="1">
    <source>
        <dbReference type="EMBL" id="MET1254019.1"/>
    </source>
</evidence>
<dbReference type="InterPro" id="IPR051686">
    <property type="entry name" value="Lipoprotein_DolP"/>
</dbReference>
<dbReference type="PANTHER" id="PTHR34606">
    <property type="entry name" value="BON DOMAIN-CONTAINING PROTEIN"/>
    <property type="match status" value="1"/>
</dbReference>
<gene>
    <name evidence="1" type="ORF">ABVT43_02655</name>
</gene>
<keyword evidence="2" id="KW-1185">Reference proteome</keyword>
<dbReference type="EMBL" id="JBEVCJ010000002">
    <property type="protein sequence ID" value="MET1254019.1"/>
    <property type="molecule type" value="Genomic_DNA"/>
</dbReference>
<sequence>MRALLIVTILFACLLMSGCSALIVTGAATGAVASQDRRDVSTQLEDEKTEIKSFTSIFKNDELWKNTNINVISYNNIILMVGQAPTAELKQKATEEIKKIAKDKKILNQVRIAAPISFFARRNDEYLTTKVKSSMFFTSDFKASKIKVVTENSEVFLMGLVTREESEKAVDIARNIDGVTKVIKAFEFLN</sequence>
<comment type="caution">
    <text evidence="1">The sequence shown here is derived from an EMBL/GenBank/DDBJ whole genome shotgun (WGS) entry which is preliminary data.</text>
</comment>
<accession>A0ABV2BQ29</accession>
<dbReference type="InterPro" id="IPR007055">
    <property type="entry name" value="BON_dom"/>
</dbReference>
<dbReference type="SMART" id="SM00749">
    <property type="entry name" value="BON"/>
    <property type="match status" value="2"/>
</dbReference>
<proteinExistence type="predicted"/>
<dbReference type="PROSITE" id="PS50914">
    <property type="entry name" value="BON"/>
    <property type="match status" value="2"/>
</dbReference>
<dbReference type="Proteomes" id="UP001548189">
    <property type="component" value="Unassembled WGS sequence"/>
</dbReference>
<name>A0ABV2BQ29_9GAMM</name>
<dbReference type="PROSITE" id="PS51257">
    <property type="entry name" value="PROKAR_LIPOPROTEIN"/>
    <property type="match status" value="1"/>
</dbReference>
<reference evidence="1 2" key="1">
    <citation type="submission" date="2024-06" db="EMBL/GenBank/DDBJ databases">
        <authorList>
            <person name="Li F."/>
        </authorList>
    </citation>
    <scope>NUCLEOTIDE SEQUENCE [LARGE SCALE GENOMIC DNA]</scope>
    <source>
        <strain evidence="1 2">GXAS 311</strain>
    </source>
</reference>
<protein>
    <submittedName>
        <fullName evidence="1">BON domain-containing protein</fullName>
    </submittedName>
</protein>
<evidence type="ECO:0000313" key="2">
    <source>
        <dbReference type="Proteomes" id="UP001548189"/>
    </source>
</evidence>